<dbReference type="Pfam" id="PF10737">
    <property type="entry name" value="GerPC"/>
    <property type="match status" value="1"/>
</dbReference>
<evidence type="ECO:0000313" key="3">
    <source>
        <dbReference type="Proteomes" id="UP001153404"/>
    </source>
</evidence>
<organism evidence="2 3">
    <name type="scientific">Cohnella rhizosphaerae</name>
    <dbReference type="NCBI Taxonomy" id="1457232"/>
    <lineage>
        <taxon>Bacteria</taxon>
        <taxon>Bacillati</taxon>
        <taxon>Bacillota</taxon>
        <taxon>Bacilli</taxon>
        <taxon>Bacillales</taxon>
        <taxon>Paenibacillaceae</taxon>
        <taxon>Cohnella</taxon>
    </lineage>
</organism>
<dbReference type="Gene3D" id="1.20.5.340">
    <property type="match status" value="1"/>
</dbReference>
<gene>
    <name evidence="2" type="ORF">OMP40_30980</name>
</gene>
<comment type="caution">
    <text evidence="2">The sequence shown here is derived from an EMBL/GenBank/DDBJ whole genome shotgun (WGS) entry which is preliminary data.</text>
</comment>
<keyword evidence="3" id="KW-1185">Reference proteome</keyword>
<proteinExistence type="predicted"/>
<dbReference type="RefSeq" id="WP_277537029.1">
    <property type="nucleotide sequence ID" value="NZ_JAPDIA010000008.1"/>
</dbReference>
<keyword evidence="1" id="KW-0175">Coiled coil</keyword>
<reference evidence="2" key="1">
    <citation type="submission" date="2022-10" db="EMBL/GenBank/DDBJ databases">
        <title>Comparative genomic analysis of Cohnella hashimotonis sp. nov., isolated from the International Space Station.</title>
        <authorList>
            <person name="Simpson A."/>
            <person name="Venkateswaran K."/>
        </authorList>
    </citation>
    <scope>NUCLEOTIDE SEQUENCE</scope>
    <source>
        <strain evidence="2">DSM 28161</strain>
    </source>
</reference>
<sequence length="231" mass="25574">MNAVWYYPSQGQVCDEIAKRLQTLEAQMQAATDRIGSYEQQIATLTQQQTQMQAQIAELQTRVEDLQRKPPVHVEYHFDQLKVSRLDGTLNIGLSPNGQSGVDAFDVPTPGMWQTPAVGQEGPEPQIPGLLSEGAEFMNGEAPANLSALAAQNGLDFQPSELRAVTEDVKAQLGARIQYYARTMPLPEKAGDRELAAWRQSVMDKVKKDILTAFDSYVRRRAAEAAGQRRS</sequence>
<accession>A0A9X4KYG0</accession>
<dbReference type="InterPro" id="IPR019673">
    <property type="entry name" value="Spore_germination_GerPC"/>
</dbReference>
<dbReference type="Proteomes" id="UP001153404">
    <property type="component" value="Unassembled WGS sequence"/>
</dbReference>
<dbReference type="AlphaFoldDB" id="A0A9X4KYG0"/>
<protein>
    <submittedName>
        <fullName evidence="2">Spore germination protein GerPC</fullName>
    </submittedName>
</protein>
<evidence type="ECO:0000256" key="1">
    <source>
        <dbReference type="SAM" id="Coils"/>
    </source>
</evidence>
<name>A0A9X4KYG0_9BACL</name>
<dbReference type="SUPFAM" id="SSF90257">
    <property type="entry name" value="Myosin rod fragments"/>
    <property type="match status" value="1"/>
</dbReference>
<evidence type="ECO:0000313" key="2">
    <source>
        <dbReference type="EMBL" id="MDG0813227.1"/>
    </source>
</evidence>
<feature type="coiled-coil region" evidence="1">
    <location>
        <begin position="14"/>
        <end position="69"/>
    </location>
</feature>
<dbReference type="EMBL" id="JAPDIA010000008">
    <property type="protein sequence ID" value="MDG0813227.1"/>
    <property type="molecule type" value="Genomic_DNA"/>
</dbReference>